<keyword evidence="2" id="KW-0472">Membrane</keyword>
<evidence type="ECO:0000256" key="2">
    <source>
        <dbReference type="SAM" id="Phobius"/>
    </source>
</evidence>
<feature type="transmembrane region" description="Helical" evidence="2">
    <location>
        <begin position="165"/>
        <end position="188"/>
    </location>
</feature>
<dbReference type="Pfam" id="PF20684">
    <property type="entry name" value="Fung_rhodopsin"/>
    <property type="match status" value="2"/>
</dbReference>
<feature type="transmembrane region" description="Helical" evidence="2">
    <location>
        <begin position="103"/>
        <end position="121"/>
    </location>
</feature>
<name>A0A2S6BY40_9PEZI</name>
<keyword evidence="2" id="KW-0812">Transmembrane</keyword>
<feature type="domain" description="Rhodopsin" evidence="3">
    <location>
        <begin position="163"/>
        <end position="270"/>
    </location>
</feature>
<organism evidence="4 5">
    <name type="scientific">Cercospora berteroae</name>
    <dbReference type="NCBI Taxonomy" id="357750"/>
    <lineage>
        <taxon>Eukaryota</taxon>
        <taxon>Fungi</taxon>
        <taxon>Dikarya</taxon>
        <taxon>Ascomycota</taxon>
        <taxon>Pezizomycotina</taxon>
        <taxon>Dothideomycetes</taxon>
        <taxon>Dothideomycetidae</taxon>
        <taxon>Mycosphaerellales</taxon>
        <taxon>Mycosphaerellaceae</taxon>
        <taxon>Cercospora</taxon>
    </lineage>
</organism>
<keyword evidence="5" id="KW-1185">Reference proteome</keyword>
<accession>A0A2S6BY40</accession>
<proteinExistence type="predicted"/>
<feature type="domain" description="Rhodopsin" evidence="3">
    <location>
        <begin position="38"/>
        <end position="151"/>
    </location>
</feature>
<dbReference type="EMBL" id="PNEN01001700">
    <property type="protein sequence ID" value="PPJ52405.1"/>
    <property type="molecule type" value="Genomic_DNA"/>
</dbReference>
<evidence type="ECO:0000313" key="5">
    <source>
        <dbReference type="Proteomes" id="UP000237631"/>
    </source>
</evidence>
<feature type="region of interest" description="Disordered" evidence="1">
    <location>
        <begin position="410"/>
        <end position="434"/>
    </location>
</feature>
<evidence type="ECO:0000259" key="3">
    <source>
        <dbReference type="Pfam" id="PF20684"/>
    </source>
</evidence>
<reference evidence="5" key="1">
    <citation type="journal article" date="2017" name="bioRxiv">
        <title>Conservation of a gene cluster reveals novel cercosporin biosynthetic mechanisms and extends production to the genus Colletotrichum.</title>
        <authorList>
            <person name="de Jonge R."/>
            <person name="Ebert M.K."/>
            <person name="Huitt-Roehl C.R."/>
            <person name="Pal P."/>
            <person name="Suttle J.C."/>
            <person name="Spanner R.E."/>
            <person name="Neubauer J.D."/>
            <person name="Jurick W.M.II."/>
            <person name="Stott K.A."/>
            <person name="Secor G.A."/>
            <person name="Thomma B.P.H.J."/>
            <person name="Van de Peer Y."/>
            <person name="Townsend C.A."/>
            <person name="Bolton M.D."/>
        </authorList>
    </citation>
    <scope>NUCLEOTIDE SEQUENCE [LARGE SCALE GENOMIC DNA]</scope>
    <source>
        <strain evidence="5">CBS538.71</strain>
    </source>
</reference>
<dbReference type="InterPro" id="IPR049326">
    <property type="entry name" value="Rhodopsin_dom_fungi"/>
</dbReference>
<dbReference type="Proteomes" id="UP000237631">
    <property type="component" value="Unassembled WGS sequence"/>
</dbReference>
<dbReference type="PANTHER" id="PTHR39614:SF2">
    <property type="entry name" value="INTEGRAL MEMBRANE PROTEIN"/>
    <property type="match status" value="1"/>
</dbReference>
<feature type="transmembrane region" description="Helical" evidence="2">
    <location>
        <begin position="254"/>
        <end position="270"/>
    </location>
</feature>
<dbReference type="PANTHER" id="PTHR39614">
    <property type="entry name" value="INTEGRAL MEMBRANE PROTEIN"/>
    <property type="match status" value="1"/>
</dbReference>
<dbReference type="AlphaFoldDB" id="A0A2S6BY40"/>
<feature type="transmembrane region" description="Helical" evidence="2">
    <location>
        <begin position="59"/>
        <end position="83"/>
    </location>
</feature>
<comment type="caution">
    <text evidence="4">The sequence shown here is derived from an EMBL/GenBank/DDBJ whole genome shotgun (WGS) entry which is preliminary data.</text>
</comment>
<evidence type="ECO:0000313" key="4">
    <source>
        <dbReference type="EMBL" id="PPJ52405.1"/>
    </source>
</evidence>
<sequence>MSDATEGDMADLPHGNRGHQVNITAALMMVAAWIFLGLRLKIRWPWGSRMGWDDIAVMLGTLIATAESGTIFRAVQCGLGMHMYHLEWEMIGPLRATIKASDILSVTALCCSKLAVSLLILRLSTFKRHIHAAWITTVFIVIWGLIAITSTAVSPENLGLRRAGWIFVGAYSIILEFVLFALPIFLVWPLKLRLAAKLTIVGGFAFRIPASILTIFRVLVVVKMLSGDSNDQTMDALDFTWDYVEPTLYSTVEMYYSLMAATIPCMHLFLKAFTKDWLRDTAAQAGPNARSHRPSAFLISSLMSKSSTTKSSASSARSTMQMRDSMTDADLLFRADGGTTAWVTHQDVEGLQNCVTNATDKIMVQQTVEVQFDDRPRAAERALLQIKYHDYLIHKLRFYDPVEWAAVQRTTESDKQKDQEEEEKWHKKIHITET</sequence>
<dbReference type="OrthoDB" id="3897607at2759"/>
<gene>
    <name evidence="4" type="ORF">CBER1_10420</name>
</gene>
<dbReference type="STRING" id="357750.A0A2S6BY40"/>
<feature type="transmembrane region" description="Helical" evidence="2">
    <location>
        <begin position="133"/>
        <end position="153"/>
    </location>
</feature>
<feature type="transmembrane region" description="Helical" evidence="2">
    <location>
        <begin position="200"/>
        <end position="220"/>
    </location>
</feature>
<evidence type="ECO:0000256" key="1">
    <source>
        <dbReference type="SAM" id="MobiDB-lite"/>
    </source>
</evidence>
<protein>
    <recommendedName>
        <fullName evidence="3">Rhodopsin domain-containing protein</fullName>
    </recommendedName>
</protein>
<keyword evidence="2" id="KW-1133">Transmembrane helix</keyword>
<feature type="transmembrane region" description="Helical" evidence="2">
    <location>
        <begin position="20"/>
        <end position="38"/>
    </location>
</feature>